<feature type="region of interest" description="Disordered" evidence="1">
    <location>
        <begin position="368"/>
        <end position="391"/>
    </location>
</feature>
<dbReference type="OrthoDB" id="299616at2759"/>
<sequence>MHSSYVFRNYLFKIGLINYQDFPKIIENINNPKSQILSLSQLLETAIKVDPFEFAERVFLSWKKCEEEKRLERILEIRKSSLLRKKFKSFLLWKMRNTPITRSKPPFEHLYREPLNMSYNILTKSNSERSNSLSCKSEAKQLLSTTSSKPLIYTRKDSPENLKGFKKKPAFYRLYEDAAAKESSLERTRNEIMTREMEECTFRPIVVSQNDRQGSVFERLHQSDSKERDQFYKYQRENKETQECTFKPKINPPKTPPGEKSYNKLYQDAEVQKQKLREKELVNKDKEIKECTFRPVVNPNTNYIGTGNVYEKLYNNFQEMQKERQKKLMESRIKEMAEVQFVPKLMSPKVSSDSVAYIRLYGEAEKRKEKKKMVEEHERERSKSAPRVKKNDEIPRFEHLYALHKDKIERNAVLQERYLKESGVVFKPNLVKNTGTPNRKRDSSPKMPYPTPKNPYSDISSQSSFT</sequence>
<accession>A0A1R2CL52</accession>
<keyword evidence="3" id="KW-1185">Reference proteome</keyword>
<evidence type="ECO:0000313" key="3">
    <source>
        <dbReference type="Proteomes" id="UP000187209"/>
    </source>
</evidence>
<dbReference type="AlphaFoldDB" id="A0A1R2CL52"/>
<dbReference type="PANTHER" id="PTHR37028">
    <property type="entry name" value="UNNAMED PRODUCT-RELATED"/>
    <property type="match status" value="1"/>
</dbReference>
<reference evidence="2 3" key="1">
    <citation type="submission" date="2016-11" db="EMBL/GenBank/DDBJ databases">
        <title>The macronuclear genome of Stentor coeruleus: a giant cell with tiny introns.</title>
        <authorList>
            <person name="Slabodnick M."/>
            <person name="Ruby J.G."/>
            <person name="Reiff S.B."/>
            <person name="Swart E.C."/>
            <person name="Gosai S."/>
            <person name="Prabakaran S."/>
            <person name="Witkowska E."/>
            <person name="Larue G.E."/>
            <person name="Fisher S."/>
            <person name="Freeman R.M."/>
            <person name="Gunawardena J."/>
            <person name="Chu W."/>
            <person name="Stover N.A."/>
            <person name="Gregory B.D."/>
            <person name="Nowacki M."/>
            <person name="Derisi J."/>
            <person name="Roy S.W."/>
            <person name="Marshall W.F."/>
            <person name="Sood P."/>
        </authorList>
    </citation>
    <scope>NUCLEOTIDE SEQUENCE [LARGE SCALE GENOMIC DNA]</scope>
    <source>
        <strain evidence="2">WM001</strain>
    </source>
</reference>
<dbReference type="PANTHER" id="PTHR37028:SF4">
    <property type="entry name" value="ALMS MOTIF DOMAIN-CONTAINING PROTEIN"/>
    <property type="match status" value="1"/>
</dbReference>
<evidence type="ECO:0000256" key="1">
    <source>
        <dbReference type="SAM" id="MobiDB-lite"/>
    </source>
</evidence>
<dbReference type="Proteomes" id="UP000187209">
    <property type="component" value="Unassembled WGS sequence"/>
</dbReference>
<name>A0A1R2CL52_9CILI</name>
<feature type="region of interest" description="Disordered" evidence="1">
    <location>
        <begin position="426"/>
        <end position="466"/>
    </location>
</feature>
<comment type="caution">
    <text evidence="2">The sequence shown here is derived from an EMBL/GenBank/DDBJ whole genome shotgun (WGS) entry which is preliminary data.</text>
</comment>
<proteinExistence type="predicted"/>
<organism evidence="2 3">
    <name type="scientific">Stentor coeruleus</name>
    <dbReference type="NCBI Taxonomy" id="5963"/>
    <lineage>
        <taxon>Eukaryota</taxon>
        <taxon>Sar</taxon>
        <taxon>Alveolata</taxon>
        <taxon>Ciliophora</taxon>
        <taxon>Postciliodesmatophora</taxon>
        <taxon>Heterotrichea</taxon>
        <taxon>Heterotrichida</taxon>
        <taxon>Stentoridae</taxon>
        <taxon>Stentor</taxon>
    </lineage>
</organism>
<dbReference type="EMBL" id="MPUH01000118">
    <property type="protein sequence ID" value="OMJ89742.1"/>
    <property type="molecule type" value="Genomic_DNA"/>
</dbReference>
<feature type="compositionally biased region" description="Polar residues" evidence="1">
    <location>
        <begin position="457"/>
        <end position="466"/>
    </location>
</feature>
<evidence type="ECO:0000313" key="2">
    <source>
        <dbReference type="EMBL" id="OMJ89742.1"/>
    </source>
</evidence>
<protein>
    <submittedName>
        <fullName evidence="2">Uncharacterized protein</fullName>
    </submittedName>
</protein>
<gene>
    <name evidence="2" type="ORF">SteCoe_8009</name>
</gene>